<dbReference type="Gene3D" id="3.10.50.40">
    <property type="match status" value="1"/>
</dbReference>
<dbReference type="PANTHER" id="PTHR47245:SF2">
    <property type="entry name" value="PEPTIDYL-PROLYL CIS-TRANS ISOMERASE HP_0175-RELATED"/>
    <property type="match status" value="1"/>
</dbReference>
<dbReference type="GO" id="GO:0016853">
    <property type="term" value="F:isomerase activity"/>
    <property type="evidence" value="ECO:0007669"/>
    <property type="project" value="UniProtKB-KW"/>
</dbReference>
<gene>
    <name evidence="4" type="ORF">GURASL_26500</name>
</gene>
<feature type="coiled-coil region" evidence="2">
    <location>
        <begin position="282"/>
        <end position="309"/>
    </location>
</feature>
<dbReference type="Gene3D" id="1.10.4030.10">
    <property type="entry name" value="Porin chaperone SurA, peptide-binding domain"/>
    <property type="match status" value="1"/>
</dbReference>
<keyword evidence="1 4" id="KW-0413">Isomerase</keyword>
<dbReference type="InterPro" id="IPR023058">
    <property type="entry name" value="PPIase_PpiC_CS"/>
</dbReference>
<organism evidence="4 5">
    <name type="scientific">Geotalea uraniireducens</name>
    <dbReference type="NCBI Taxonomy" id="351604"/>
    <lineage>
        <taxon>Bacteria</taxon>
        <taxon>Pseudomonadati</taxon>
        <taxon>Thermodesulfobacteriota</taxon>
        <taxon>Desulfuromonadia</taxon>
        <taxon>Geobacterales</taxon>
        <taxon>Geobacteraceae</taxon>
        <taxon>Geotalea</taxon>
    </lineage>
</organism>
<evidence type="ECO:0000313" key="5">
    <source>
        <dbReference type="Proteomes" id="UP001317705"/>
    </source>
</evidence>
<dbReference type="InterPro" id="IPR046357">
    <property type="entry name" value="PPIase_dom_sf"/>
</dbReference>
<evidence type="ECO:0000256" key="2">
    <source>
        <dbReference type="SAM" id="Coils"/>
    </source>
</evidence>
<keyword evidence="5" id="KW-1185">Reference proteome</keyword>
<dbReference type="InterPro" id="IPR027304">
    <property type="entry name" value="Trigger_fact/SurA_dom_sf"/>
</dbReference>
<reference evidence="4 5" key="1">
    <citation type="submission" date="2022-12" db="EMBL/GenBank/DDBJ databases">
        <title>Polyphasic characterization of Geotalea uranireducens NIT-SL11 newly isolated from a complex of sewage sludge and microbially reduced graphene oxide.</title>
        <authorList>
            <person name="Xie L."/>
            <person name="Yoshida N."/>
            <person name="Meng L."/>
        </authorList>
    </citation>
    <scope>NUCLEOTIDE SEQUENCE [LARGE SCALE GENOMIC DNA]</scope>
    <source>
        <strain evidence="4 5">NIT-SL11</strain>
    </source>
</reference>
<sequence>MAVTLVSSLSIVRGGTASGADEKAVVATVNDSPITTAQLESAVDLAIAKYRKSGFRIVSEDFRQRIRRQELDKLIDMELLVQAGAANAGKEVDELIARRLQALKSANHQVKGAVLAGPAAYEAARRDVLVDEYLRQTGIASLQVPEEELKKFYAQNLDKFKEPESVKVRHILLELTGDASPEEIAKTQKEAEELRAKVIGGADFAELARQYSHCASARNGGDLGYIKKGFMPAAFDTAVAALKPGEIGIARTEYGVHLLQVVERRPTAVKPFEQVKSFIAQYLQKDYQRRKIEEQVEELKRKARIIVNLN</sequence>
<accession>A0ABM8EMT6</accession>
<keyword evidence="1" id="KW-0697">Rotamase</keyword>
<evidence type="ECO:0000256" key="1">
    <source>
        <dbReference type="PROSITE-ProRule" id="PRU00278"/>
    </source>
</evidence>
<dbReference type="Pfam" id="PF13624">
    <property type="entry name" value="SurA_N_3"/>
    <property type="match status" value="1"/>
</dbReference>
<proteinExistence type="predicted"/>
<evidence type="ECO:0000259" key="3">
    <source>
        <dbReference type="PROSITE" id="PS50198"/>
    </source>
</evidence>
<dbReference type="InterPro" id="IPR000297">
    <property type="entry name" value="PPIase_PpiC"/>
</dbReference>
<feature type="domain" description="PpiC" evidence="3">
    <location>
        <begin position="163"/>
        <end position="263"/>
    </location>
</feature>
<name>A0ABM8EMT6_9BACT</name>
<dbReference type="Proteomes" id="UP001317705">
    <property type="component" value="Chromosome"/>
</dbReference>
<dbReference type="InterPro" id="IPR050245">
    <property type="entry name" value="PrsA_foldase"/>
</dbReference>
<dbReference type="SUPFAM" id="SSF54534">
    <property type="entry name" value="FKBP-like"/>
    <property type="match status" value="1"/>
</dbReference>
<dbReference type="SUPFAM" id="SSF109998">
    <property type="entry name" value="Triger factor/SurA peptide-binding domain-like"/>
    <property type="match status" value="1"/>
</dbReference>
<dbReference type="PANTHER" id="PTHR47245">
    <property type="entry name" value="PEPTIDYLPROLYL ISOMERASE"/>
    <property type="match status" value="1"/>
</dbReference>
<dbReference type="Pfam" id="PF13616">
    <property type="entry name" value="Rotamase_3"/>
    <property type="match status" value="1"/>
</dbReference>
<keyword evidence="2" id="KW-0175">Coiled coil</keyword>
<dbReference type="PROSITE" id="PS01096">
    <property type="entry name" value="PPIC_PPIASE_1"/>
    <property type="match status" value="1"/>
</dbReference>
<evidence type="ECO:0000313" key="4">
    <source>
        <dbReference type="EMBL" id="BDV43727.1"/>
    </source>
</evidence>
<dbReference type="PROSITE" id="PS50198">
    <property type="entry name" value="PPIC_PPIASE_2"/>
    <property type="match status" value="1"/>
</dbReference>
<dbReference type="EMBL" id="AP027151">
    <property type="protein sequence ID" value="BDV43727.1"/>
    <property type="molecule type" value="Genomic_DNA"/>
</dbReference>
<protein>
    <submittedName>
        <fullName evidence="4">Peptidylprolyl isomerase</fullName>
    </submittedName>
</protein>